<reference evidence="3" key="1">
    <citation type="submission" date="2023-08" db="EMBL/GenBank/DDBJ databases">
        <title>A de novo genome assembly of Solanum verrucosum Schlechtendal, a Mexican diploid species geographically isolated from the other diploid A-genome species in potato relatives.</title>
        <authorList>
            <person name="Hosaka K."/>
        </authorList>
    </citation>
    <scope>NUCLEOTIDE SEQUENCE</scope>
    <source>
        <tissue evidence="3">Young leaves</tissue>
    </source>
</reference>
<evidence type="ECO:0000313" key="4">
    <source>
        <dbReference type="Proteomes" id="UP001234989"/>
    </source>
</evidence>
<gene>
    <name evidence="3" type="ORF">MTR67_017761</name>
</gene>
<evidence type="ECO:0000313" key="3">
    <source>
        <dbReference type="EMBL" id="WMV24376.1"/>
    </source>
</evidence>
<feature type="compositionally biased region" description="Polar residues" evidence="1">
    <location>
        <begin position="100"/>
        <end position="119"/>
    </location>
</feature>
<sequence length="169" mass="19447">MKGVMRFSKKEKLNTRYVDPYKMLKRIGKLAYELELPTELAAVHPVRRLRNKEVASVKVSWRSQCVDVTPPIRRKPNCRFQKLQEDPRSILQVRGWHPRQFSQKPQKNQLSVDPQPDQRSVGQVTDCVIMPSCRANARNANARNANTAPLVPDQEVSNAEFRNAIQMLA</sequence>
<evidence type="ECO:0000259" key="2">
    <source>
        <dbReference type="Pfam" id="PF24626"/>
    </source>
</evidence>
<organism evidence="3 4">
    <name type="scientific">Solanum verrucosum</name>
    <dbReference type="NCBI Taxonomy" id="315347"/>
    <lineage>
        <taxon>Eukaryota</taxon>
        <taxon>Viridiplantae</taxon>
        <taxon>Streptophyta</taxon>
        <taxon>Embryophyta</taxon>
        <taxon>Tracheophyta</taxon>
        <taxon>Spermatophyta</taxon>
        <taxon>Magnoliopsida</taxon>
        <taxon>eudicotyledons</taxon>
        <taxon>Gunneridae</taxon>
        <taxon>Pentapetalae</taxon>
        <taxon>asterids</taxon>
        <taxon>lamiids</taxon>
        <taxon>Solanales</taxon>
        <taxon>Solanaceae</taxon>
        <taxon>Solanoideae</taxon>
        <taxon>Solaneae</taxon>
        <taxon>Solanum</taxon>
    </lineage>
</organism>
<dbReference type="PANTHER" id="PTHR46148">
    <property type="entry name" value="CHROMO DOMAIN-CONTAINING PROTEIN"/>
    <property type="match status" value="1"/>
</dbReference>
<dbReference type="AlphaFoldDB" id="A0AAF0QJG6"/>
<name>A0AAF0QJG6_SOLVR</name>
<keyword evidence="4" id="KW-1185">Reference proteome</keyword>
<feature type="region of interest" description="Disordered" evidence="1">
    <location>
        <begin position="99"/>
        <end position="119"/>
    </location>
</feature>
<protein>
    <recommendedName>
        <fullName evidence="2">Tf2-1-like SH3-like domain-containing protein</fullName>
    </recommendedName>
</protein>
<dbReference type="Proteomes" id="UP001234989">
    <property type="component" value="Chromosome 4"/>
</dbReference>
<proteinExistence type="predicted"/>
<evidence type="ECO:0000256" key="1">
    <source>
        <dbReference type="SAM" id="MobiDB-lite"/>
    </source>
</evidence>
<dbReference type="EMBL" id="CP133615">
    <property type="protein sequence ID" value="WMV24376.1"/>
    <property type="molecule type" value="Genomic_DNA"/>
</dbReference>
<feature type="domain" description="Tf2-1-like SH3-like" evidence="2">
    <location>
        <begin position="5"/>
        <end position="46"/>
    </location>
</feature>
<dbReference type="InterPro" id="IPR056924">
    <property type="entry name" value="SH3_Tf2-1"/>
</dbReference>
<accession>A0AAF0QJG6</accession>
<dbReference type="Pfam" id="PF24626">
    <property type="entry name" value="SH3_Tf2-1"/>
    <property type="match status" value="1"/>
</dbReference>
<dbReference type="PANTHER" id="PTHR46148:SF57">
    <property type="entry name" value="OS12G0499874 PROTEIN"/>
    <property type="match status" value="1"/>
</dbReference>